<feature type="domain" description="Acyl-CoA dehydrogenase/oxidase C-terminal" evidence="6">
    <location>
        <begin position="300"/>
        <end position="429"/>
    </location>
</feature>
<dbReference type="Gene3D" id="1.10.540.10">
    <property type="entry name" value="Acyl-CoA dehydrogenase/oxidase, N-terminal domain"/>
    <property type="match status" value="1"/>
</dbReference>
<comment type="cofactor">
    <cofactor evidence="1 5">
        <name>FAD</name>
        <dbReference type="ChEBI" id="CHEBI:57692"/>
    </cofactor>
</comment>
<evidence type="ECO:0000256" key="2">
    <source>
        <dbReference type="ARBA" id="ARBA00009347"/>
    </source>
</evidence>
<dbReference type="InterPro" id="IPR013786">
    <property type="entry name" value="AcylCoA_DH/ox_N"/>
</dbReference>
<dbReference type="Pfam" id="PF00441">
    <property type="entry name" value="Acyl-CoA_dh_1"/>
    <property type="match status" value="1"/>
</dbReference>
<comment type="caution">
    <text evidence="9">The sequence shown here is derived from an EMBL/GenBank/DDBJ whole genome shotgun (WGS) entry which is preliminary data.</text>
</comment>
<proteinExistence type="inferred from homology"/>
<evidence type="ECO:0000259" key="7">
    <source>
        <dbReference type="Pfam" id="PF02770"/>
    </source>
</evidence>
<dbReference type="InterPro" id="IPR009075">
    <property type="entry name" value="AcylCo_DH/oxidase_C"/>
</dbReference>
<dbReference type="PANTHER" id="PTHR43884:SF12">
    <property type="entry name" value="ISOVALERYL-COA DEHYDROGENASE, MITOCHONDRIAL-RELATED"/>
    <property type="match status" value="1"/>
</dbReference>
<dbReference type="Pfam" id="PF02771">
    <property type="entry name" value="Acyl-CoA_dh_N"/>
    <property type="match status" value="1"/>
</dbReference>
<dbReference type="Gene3D" id="1.20.140.10">
    <property type="entry name" value="Butyryl-CoA Dehydrogenase, subunit A, domain 3"/>
    <property type="match status" value="1"/>
</dbReference>
<comment type="similarity">
    <text evidence="2 5">Belongs to the acyl-CoA dehydrogenase family.</text>
</comment>
<feature type="domain" description="Acyl-CoA oxidase/dehydrogenase middle" evidence="7">
    <location>
        <begin position="192"/>
        <end position="283"/>
    </location>
</feature>
<dbReference type="EMBL" id="RJVO01000003">
    <property type="protein sequence ID" value="ROH91207.1"/>
    <property type="molecule type" value="Genomic_DNA"/>
</dbReference>
<dbReference type="AlphaFoldDB" id="A0A3N0VEK8"/>
<protein>
    <submittedName>
        <fullName evidence="9">Acyl-CoA dehydrogenase</fullName>
    </submittedName>
</protein>
<evidence type="ECO:0000256" key="4">
    <source>
        <dbReference type="ARBA" id="ARBA00022827"/>
    </source>
</evidence>
<dbReference type="PROSITE" id="PS00073">
    <property type="entry name" value="ACYL_COA_DH_2"/>
    <property type="match status" value="1"/>
</dbReference>
<keyword evidence="5" id="KW-0560">Oxidoreductase</keyword>
<dbReference type="GO" id="GO:0003995">
    <property type="term" value="F:acyl-CoA dehydrogenase activity"/>
    <property type="evidence" value="ECO:0007669"/>
    <property type="project" value="InterPro"/>
</dbReference>
<accession>A0A3N0VEK8</accession>
<keyword evidence="10" id="KW-1185">Reference proteome</keyword>
<dbReference type="InterPro" id="IPR046373">
    <property type="entry name" value="Acyl-CoA_Oxase/DH_mid-dom_sf"/>
</dbReference>
<dbReference type="SUPFAM" id="SSF47203">
    <property type="entry name" value="Acyl-CoA dehydrogenase C-terminal domain-like"/>
    <property type="match status" value="1"/>
</dbReference>
<dbReference type="Pfam" id="PF02770">
    <property type="entry name" value="Acyl-CoA_dh_M"/>
    <property type="match status" value="1"/>
</dbReference>
<dbReference type="Gene3D" id="2.40.110.10">
    <property type="entry name" value="Butyryl-CoA Dehydrogenase, subunit A, domain 2"/>
    <property type="match status" value="1"/>
</dbReference>
<evidence type="ECO:0000259" key="8">
    <source>
        <dbReference type="Pfam" id="PF02771"/>
    </source>
</evidence>
<gene>
    <name evidence="9" type="ORF">ED208_08620</name>
</gene>
<dbReference type="GO" id="GO:0050660">
    <property type="term" value="F:flavin adenine dinucleotide binding"/>
    <property type="evidence" value="ECO:0007669"/>
    <property type="project" value="InterPro"/>
</dbReference>
<sequence length="432" mass="45404">MGLGLKVLNRFAGLSLVDKLKLRKPSEQLLFQATRAGFVGIGAAARSFAAVNKLVRPARLAPGRERELFDLNPSEEQQMLREAVAAFADAELRAAAQAADSACLAPKPLLEAAGELGIGLIGLPEEVGGAGSERSVVSNVLVAEALAHGDLGLAVAILAPGAVANALGLWGDEAQQAKYLPAFAAASAPAAALAVQEPRALFNPFLLKTTARRERDGSYLLEGLKSLVPRAADGELFLVAAQLEDHGPALFLVEGSTRGLSVRAEPAMGLRAAATAQLQLHRVRVGADALLAGGDAAVYRDCIQLSRLAWSALALGCGQAVLDYLIPYVNGRVAFGEPISHRQAVAFSVADTAVELEGLRLTTLRAASRAERGLDFARETALARRLVAEQGARIASDGVQLLGGHGFTKEYPVERWYRDLRAAGFMEGALLV</sequence>
<evidence type="ECO:0000256" key="1">
    <source>
        <dbReference type="ARBA" id="ARBA00001974"/>
    </source>
</evidence>
<name>A0A3N0VEK8_9GAMM</name>
<dbReference type="InterPro" id="IPR037069">
    <property type="entry name" value="AcylCoA_DH/ox_N_sf"/>
</dbReference>
<dbReference type="InParanoid" id="A0A3N0VEK8"/>
<dbReference type="InterPro" id="IPR006091">
    <property type="entry name" value="Acyl-CoA_Oxase/DH_mid-dom"/>
</dbReference>
<dbReference type="InterPro" id="IPR009100">
    <property type="entry name" value="AcylCoA_DH/oxidase_NM_dom_sf"/>
</dbReference>
<feature type="domain" description="Acyl-CoA dehydrogenase/oxidase N-terminal" evidence="8">
    <location>
        <begin position="74"/>
        <end position="185"/>
    </location>
</feature>
<evidence type="ECO:0000256" key="3">
    <source>
        <dbReference type="ARBA" id="ARBA00022630"/>
    </source>
</evidence>
<keyword evidence="4 5" id="KW-0274">FAD</keyword>
<dbReference type="PANTHER" id="PTHR43884">
    <property type="entry name" value="ACYL-COA DEHYDROGENASE"/>
    <property type="match status" value="1"/>
</dbReference>
<dbReference type="SUPFAM" id="SSF56645">
    <property type="entry name" value="Acyl-CoA dehydrogenase NM domain-like"/>
    <property type="match status" value="1"/>
</dbReference>
<evidence type="ECO:0000256" key="5">
    <source>
        <dbReference type="RuleBase" id="RU362125"/>
    </source>
</evidence>
<organism evidence="9 10">
    <name type="scientific">Stagnimonas aquatica</name>
    <dbReference type="NCBI Taxonomy" id="2689987"/>
    <lineage>
        <taxon>Bacteria</taxon>
        <taxon>Pseudomonadati</taxon>
        <taxon>Pseudomonadota</taxon>
        <taxon>Gammaproteobacteria</taxon>
        <taxon>Nevskiales</taxon>
        <taxon>Nevskiaceae</taxon>
        <taxon>Stagnimonas</taxon>
    </lineage>
</organism>
<dbReference type="Proteomes" id="UP000282106">
    <property type="component" value="Unassembled WGS sequence"/>
</dbReference>
<reference evidence="9 10" key="1">
    <citation type="submission" date="2018-10" db="EMBL/GenBank/DDBJ databases">
        <authorList>
            <person name="Chen W.-M."/>
        </authorList>
    </citation>
    <scope>NUCLEOTIDE SEQUENCE [LARGE SCALE GENOMIC DNA]</scope>
    <source>
        <strain evidence="9 10">THS-13</strain>
    </source>
</reference>
<dbReference type="InterPro" id="IPR006089">
    <property type="entry name" value="Acyl-CoA_DH_CS"/>
</dbReference>
<dbReference type="InterPro" id="IPR036250">
    <property type="entry name" value="AcylCo_DH-like_C"/>
</dbReference>
<evidence type="ECO:0000259" key="6">
    <source>
        <dbReference type="Pfam" id="PF00441"/>
    </source>
</evidence>
<keyword evidence="3 5" id="KW-0285">Flavoprotein</keyword>
<evidence type="ECO:0000313" key="10">
    <source>
        <dbReference type="Proteomes" id="UP000282106"/>
    </source>
</evidence>
<dbReference type="RefSeq" id="WP_123211662.1">
    <property type="nucleotide sequence ID" value="NZ_RJVO01000003.1"/>
</dbReference>
<evidence type="ECO:0000313" key="9">
    <source>
        <dbReference type="EMBL" id="ROH91207.1"/>
    </source>
</evidence>